<protein>
    <submittedName>
        <fullName evidence="3">Beta-lactamase</fullName>
    </submittedName>
</protein>
<organism evidence="3 4">
    <name type="scientific">Pseudoalteromonas porphyrae</name>
    <dbReference type="NCBI Taxonomy" id="187330"/>
    <lineage>
        <taxon>Bacteria</taxon>
        <taxon>Pseudomonadati</taxon>
        <taxon>Pseudomonadota</taxon>
        <taxon>Gammaproteobacteria</taxon>
        <taxon>Alteromonadales</taxon>
        <taxon>Pseudoalteromonadaceae</taxon>
        <taxon>Pseudoalteromonas</taxon>
    </lineage>
</organism>
<dbReference type="InterPro" id="IPR001466">
    <property type="entry name" value="Beta-lactam-related"/>
</dbReference>
<dbReference type="Proteomes" id="UP000037848">
    <property type="component" value="Unassembled WGS sequence"/>
</dbReference>
<evidence type="ECO:0000256" key="1">
    <source>
        <dbReference type="SAM" id="Phobius"/>
    </source>
</evidence>
<proteinExistence type="predicted"/>
<dbReference type="OrthoDB" id="9799367at2"/>
<accession>A0A0N0LXP1</accession>
<dbReference type="Gene3D" id="3.40.710.10">
    <property type="entry name" value="DD-peptidase/beta-lactamase superfamily"/>
    <property type="match status" value="1"/>
</dbReference>
<evidence type="ECO:0000313" key="3">
    <source>
        <dbReference type="EMBL" id="KPH60149.1"/>
    </source>
</evidence>
<evidence type="ECO:0000259" key="2">
    <source>
        <dbReference type="Pfam" id="PF00144"/>
    </source>
</evidence>
<dbReference type="AlphaFoldDB" id="A0A0N0LXP1"/>
<dbReference type="PANTHER" id="PTHR46825">
    <property type="entry name" value="D-ALANYL-D-ALANINE-CARBOXYPEPTIDASE/ENDOPEPTIDASE AMPH"/>
    <property type="match status" value="1"/>
</dbReference>
<sequence length="349" mass="39480">MMQLKNKKTLTLMRITALIVTLTSIYFFAPWKFALYYLSPLPTTVQDQTIDAIEQGMDGIIVYVQKSGQQPEYFVQGWHDRDKKIAAYAHALFKIGSIRKLYDASALTKLAGAGLIDVDKTLADYLPSLNGRIENADKITLRMMAQHRSGIANYTDTPNYDWSVSYPDPLALILDTPADFSPDTDYGYSNTNYLLLRRIMSNVLGYDHNLFIKAEILAPNGLTNTFASINDVNIDQLMSGYYVGYKNDFKILDQGYVATASDVGRFILALNNGTLFTFEEQVLYASLYEYEHTGWVLGYSSIARYHKDIDTVVVQFINTNGNDTVMLSGIIYNRIIDILRTRRSQSSEL</sequence>
<dbReference type="RefSeq" id="WP_054455310.1">
    <property type="nucleotide sequence ID" value="NZ_LHPH01000021.1"/>
</dbReference>
<feature type="domain" description="Beta-lactamase-related" evidence="2">
    <location>
        <begin position="53"/>
        <end position="275"/>
    </location>
</feature>
<feature type="transmembrane region" description="Helical" evidence="1">
    <location>
        <begin position="12"/>
        <end position="31"/>
    </location>
</feature>
<evidence type="ECO:0000313" key="4">
    <source>
        <dbReference type="Proteomes" id="UP000037848"/>
    </source>
</evidence>
<name>A0A0N0LXP1_9GAMM</name>
<dbReference type="Pfam" id="PF00144">
    <property type="entry name" value="Beta-lactamase"/>
    <property type="match status" value="1"/>
</dbReference>
<dbReference type="InterPro" id="IPR012338">
    <property type="entry name" value="Beta-lactam/transpept-like"/>
</dbReference>
<keyword evidence="1" id="KW-1133">Transmembrane helix</keyword>
<comment type="caution">
    <text evidence="3">The sequence shown here is derived from an EMBL/GenBank/DDBJ whole genome shotgun (WGS) entry which is preliminary data.</text>
</comment>
<gene>
    <name evidence="3" type="ORF">ADS77_15860</name>
</gene>
<dbReference type="SUPFAM" id="SSF56601">
    <property type="entry name" value="beta-lactamase/transpeptidase-like"/>
    <property type="match status" value="1"/>
</dbReference>
<dbReference type="STRING" id="187330.AMS58_20775"/>
<keyword evidence="1" id="KW-0472">Membrane</keyword>
<dbReference type="InterPro" id="IPR050491">
    <property type="entry name" value="AmpC-like"/>
</dbReference>
<dbReference type="PANTHER" id="PTHR46825:SF9">
    <property type="entry name" value="BETA-LACTAMASE-RELATED DOMAIN-CONTAINING PROTEIN"/>
    <property type="match status" value="1"/>
</dbReference>
<keyword evidence="1" id="KW-0812">Transmembrane</keyword>
<dbReference type="PATRIC" id="fig|187330.3.peg.1610"/>
<reference evidence="3 4" key="1">
    <citation type="submission" date="2015-08" db="EMBL/GenBank/DDBJ databases">
        <title>Draft Genome Sequence of Pseudoalteromonas porphyrae UCD-SED14.</title>
        <authorList>
            <person name="Coil D.A."/>
            <person name="Jospin G."/>
            <person name="Lee R.D."/>
            <person name="Eisen J.A."/>
        </authorList>
    </citation>
    <scope>NUCLEOTIDE SEQUENCE [LARGE SCALE GENOMIC DNA]</scope>
    <source>
        <strain evidence="3 4">UCD-SED14</strain>
    </source>
</reference>
<dbReference type="EMBL" id="LHPH01000021">
    <property type="protein sequence ID" value="KPH60149.1"/>
    <property type="molecule type" value="Genomic_DNA"/>
</dbReference>
<keyword evidence="4" id="KW-1185">Reference proteome</keyword>